<dbReference type="EMBL" id="CDMH01000016">
    <property type="protein sequence ID" value="CRF42191.1"/>
    <property type="molecule type" value="Genomic_DNA"/>
</dbReference>
<reference evidence="2 3" key="1">
    <citation type="submission" date="2014-12" db="EMBL/GenBank/DDBJ databases">
        <authorList>
            <person name="Jaenicke S."/>
        </authorList>
    </citation>
    <scope>NUCLEOTIDE SEQUENCE [LARGE SCALE GENOMIC DNA]</scope>
    <source>
        <strain evidence="2">ASB13</strain>
    </source>
</reference>
<evidence type="ECO:0000313" key="3">
    <source>
        <dbReference type="Proteomes" id="UP000045175"/>
    </source>
</evidence>
<protein>
    <submittedName>
        <fullName evidence="2">Uncharacterized protein</fullName>
    </submittedName>
</protein>
<evidence type="ECO:0000313" key="2">
    <source>
        <dbReference type="EMBL" id="CRF42191.1"/>
    </source>
</evidence>
<feature type="region of interest" description="Disordered" evidence="1">
    <location>
        <begin position="25"/>
        <end position="49"/>
    </location>
</feature>
<dbReference type="AlphaFoldDB" id="A0A0K2X816"/>
<sequence length="49" mass="5667">MPFKTSVKTPRKRCRLFFSRKKKKEKPPLCGLNPGVKKGREKFSPPPPL</sequence>
<organism evidence="2 3">
    <name type="scientific">Helicobacter ailurogastricus</name>
    <dbReference type="NCBI Taxonomy" id="1578720"/>
    <lineage>
        <taxon>Bacteria</taxon>
        <taxon>Pseudomonadati</taxon>
        <taxon>Campylobacterota</taxon>
        <taxon>Epsilonproteobacteria</taxon>
        <taxon>Campylobacterales</taxon>
        <taxon>Helicobacteraceae</taxon>
        <taxon>Helicobacter</taxon>
    </lineage>
</organism>
<evidence type="ECO:0000256" key="1">
    <source>
        <dbReference type="SAM" id="MobiDB-lite"/>
    </source>
</evidence>
<name>A0A0K2X816_9HELI</name>
<proteinExistence type="predicted"/>
<gene>
    <name evidence="2" type="ORF">HAL013_03520</name>
</gene>
<dbReference type="Proteomes" id="UP000045175">
    <property type="component" value="Unassembled WGS sequence"/>
</dbReference>
<accession>A0A0K2X816</accession>